<evidence type="ECO:0000259" key="2">
    <source>
        <dbReference type="Pfam" id="PF13629"/>
    </source>
</evidence>
<evidence type="ECO:0000313" key="3">
    <source>
        <dbReference type="EMBL" id="BAE52553.1"/>
    </source>
</evidence>
<keyword evidence="4" id="KW-1185">Reference proteome</keyword>
<dbReference type="OrthoDB" id="9815749at2"/>
<feature type="chain" id="PRO_5004217803" description="Pilus formation protein N-terminal domain-containing protein" evidence="1">
    <location>
        <begin position="25"/>
        <end position="150"/>
    </location>
</feature>
<gene>
    <name evidence="3" type="ordered locus">amb3749</name>
</gene>
<evidence type="ECO:0000256" key="1">
    <source>
        <dbReference type="SAM" id="SignalP"/>
    </source>
</evidence>
<dbReference type="HOGENOM" id="CLU_132581_1_0_5"/>
<dbReference type="AlphaFoldDB" id="Q2W0S2"/>
<reference evidence="3 4" key="1">
    <citation type="journal article" date="2005" name="DNA Res.">
        <title>Complete genome sequence of the facultative anaerobic magnetotactic bacterium Magnetospirillum sp. strain AMB-1.</title>
        <authorList>
            <person name="Matsunaga T."/>
            <person name="Okamura Y."/>
            <person name="Fukuda Y."/>
            <person name="Wahyudi A.T."/>
            <person name="Murase Y."/>
            <person name="Takeyama H."/>
        </authorList>
    </citation>
    <scope>NUCLEOTIDE SEQUENCE [LARGE SCALE GENOMIC DNA]</scope>
    <source>
        <strain evidence="4">ATCC 700264 / AMB-1</strain>
    </source>
</reference>
<organism evidence="3 4">
    <name type="scientific">Paramagnetospirillum magneticum (strain ATCC 700264 / AMB-1)</name>
    <name type="common">Magnetospirillum magneticum</name>
    <dbReference type="NCBI Taxonomy" id="342108"/>
    <lineage>
        <taxon>Bacteria</taxon>
        <taxon>Pseudomonadati</taxon>
        <taxon>Pseudomonadota</taxon>
        <taxon>Alphaproteobacteria</taxon>
        <taxon>Rhodospirillales</taxon>
        <taxon>Magnetospirillaceae</taxon>
        <taxon>Paramagnetospirillum</taxon>
    </lineage>
</organism>
<dbReference type="EMBL" id="AP007255">
    <property type="protein sequence ID" value="BAE52553.1"/>
    <property type="molecule type" value="Genomic_DNA"/>
</dbReference>
<dbReference type="KEGG" id="mag:amb3749"/>
<proteinExistence type="predicted"/>
<name>Q2W0S2_PARM1</name>
<accession>Q2W0S2</accession>
<evidence type="ECO:0000313" key="4">
    <source>
        <dbReference type="Proteomes" id="UP000007058"/>
    </source>
</evidence>
<dbReference type="STRING" id="342108.amb3749"/>
<keyword evidence="1" id="KW-0732">Signal</keyword>
<dbReference type="InterPro" id="IPR032789">
    <property type="entry name" value="T2SS-T3SS_pil_N"/>
</dbReference>
<feature type="domain" description="Pilus formation protein N-terminal" evidence="2">
    <location>
        <begin position="26"/>
        <end position="94"/>
    </location>
</feature>
<dbReference type="Proteomes" id="UP000007058">
    <property type="component" value="Chromosome"/>
</dbReference>
<dbReference type="Pfam" id="PF13629">
    <property type="entry name" value="T2SS-T3SS_pil_N"/>
    <property type="match status" value="1"/>
</dbReference>
<dbReference type="RefSeq" id="WP_011386105.1">
    <property type="nucleotide sequence ID" value="NC_007626.1"/>
</dbReference>
<protein>
    <recommendedName>
        <fullName evidence="2">Pilus formation protein N-terminal domain-containing protein</fullName>
    </recommendedName>
</protein>
<sequence length="150" mass="14943">MKARQSLFLMLAALLWAAPLAARATEALEIPLGGATLLPMRGVARSVVVGNPAIADVTVDGPRTITVFGKAPGGTTLAVLDAGGGVLVQRQVVVLAGGETSVTLRYGTGKTWVPGGATAIVDCGPTACAPANTLAGESPYKAKGVGPAPR</sequence>
<feature type="signal peptide" evidence="1">
    <location>
        <begin position="1"/>
        <end position="24"/>
    </location>
</feature>